<accession>A0A841MWP8</accession>
<dbReference type="EC" id="3.1.6.1" evidence="4"/>
<keyword evidence="5" id="KW-1185">Reference proteome</keyword>
<dbReference type="Gene3D" id="3.30.1120.10">
    <property type="match status" value="1"/>
</dbReference>
<dbReference type="RefSeq" id="WP_317168234.1">
    <property type="nucleotide sequence ID" value="NZ_JACIJO010000006.1"/>
</dbReference>
<dbReference type="Pfam" id="PF14707">
    <property type="entry name" value="Sulfatase_C"/>
    <property type="match status" value="1"/>
</dbReference>
<name>A0A841MWP8_9BACT</name>
<dbReference type="InterPro" id="IPR017850">
    <property type="entry name" value="Alkaline_phosphatase_core_sf"/>
</dbReference>
<dbReference type="InterPro" id="IPR000917">
    <property type="entry name" value="Sulfatase_N"/>
</dbReference>
<sequence length="540" mass="60685">MFHAKIYIHKIKNMKKEIIRVVLLGIFLVSGCIKSNAQSFNRAVQTLENFEPTIPHPEQDQSVLNKLKDIEKKTGKKPNIVWLVVDDMGYGDPGCYGGGAAVGAATPNIDKLAAEGLKLTSCYSQQTCTPTRSAILTGRLPIRTGLTRPILAGDNITKNPWEDELSLPKILSDNGYYTLLTGKWHIGEAEGMRPHDVGFDEYYGYYPAQKEITQGIDSRRFPDLVLNEQLMKAFETIRPANHLTHGFKGGKTEALEEIKTLQDMGRADHNLTDFTIAKIKELANSDKPFFIEHCFMKVHADNHDNPDYPGLSTSKYQYKNAIVEVDMHIGRIVKVLEEAGVLENTFVFITSDNGPQMDAWPDGGYTPFRGAKGTTFEGGVRVPGIAYWKGVISPGRQSDDVFDLMDLFGTSLTLAGVSKDKLPKDRYYDFIDQSGFLFNDEGKSNREAVYFWWGSELMAVRVREYKEHVKIIIPQAPHMWIDYATIQDVGLAPWLFNLYIDPKEEMPVGHRRNAWLASLGAQLKSHAATFKKYPPKNIGL</sequence>
<dbReference type="PANTHER" id="PTHR42693">
    <property type="entry name" value="ARYLSULFATASE FAMILY MEMBER"/>
    <property type="match status" value="1"/>
</dbReference>
<dbReference type="AlphaFoldDB" id="A0A841MWP8"/>
<dbReference type="Gene3D" id="3.40.720.10">
    <property type="entry name" value="Alkaline Phosphatase, subunit A"/>
    <property type="match status" value="1"/>
</dbReference>
<organism evidence="4 5">
    <name type="scientific">Algoriphagus iocasae</name>
    <dbReference type="NCBI Taxonomy" id="1836499"/>
    <lineage>
        <taxon>Bacteria</taxon>
        <taxon>Pseudomonadati</taxon>
        <taxon>Bacteroidota</taxon>
        <taxon>Cytophagia</taxon>
        <taxon>Cytophagales</taxon>
        <taxon>Cyclobacteriaceae</taxon>
        <taxon>Algoriphagus</taxon>
    </lineage>
</organism>
<comment type="caution">
    <text evidence="4">The sequence shown here is derived from an EMBL/GenBank/DDBJ whole genome shotgun (WGS) entry which is preliminary data.</text>
</comment>
<dbReference type="PROSITE" id="PS51257">
    <property type="entry name" value="PROKAR_LIPOPROTEIN"/>
    <property type="match status" value="1"/>
</dbReference>
<dbReference type="InterPro" id="IPR050738">
    <property type="entry name" value="Sulfatase"/>
</dbReference>
<evidence type="ECO:0000256" key="2">
    <source>
        <dbReference type="ARBA" id="ARBA00022801"/>
    </source>
</evidence>
<dbReference type="SUPFAM" id="SSF53649">
    <property type="entry name" value="Alkaline phosphatase-like"/>
    <property type="match status" value="1"/>
</dbReference>
<evidence type="ECO:0000259" key="3">
    <source>
        <dbReference type="Pfam" id="PF00884"/>
    </source>
</evidence>
<keyword evidence="2 4" id="KW-0378">Hydrolase</keyword>
<reference evidence="4 5" key="1">
    <citation type="submission" date="2020-08" db="EMBL/GenBank/DDBJ databases">
        <title>Genomic Encyclopedia of Type Strains, Phase IV (KMG-IV): sequencing the most valuable type-strain genomes for metagenomic binning, comparative biology and taxonomic classification.</title>
        <authorList>
            <person name="Goeker M."/>
        </authorList>
    </citation>
    <scope>NUCLEOTIDE SEQUENCE [LARGE SCALE GENOMIC DNA]</scope>
    <source>
        <strain evidence="4 5">DSM 102044</strain>
    </source>
</reference>
<dbReference type="PANTHER" id="PTHR42693:SF53">
    <property type="entry name" value="ENDO-4-O-SULFATASE"/>
    <property type="match status" value="1"/>
</dbReference>
<dbReference type="CDD" id="cd16142">
    <property type="entry name" value="ARS_like"/>
    <property type="match status" value="1"/>
</dbReference>
<evidence type="ECO:0000313" key="5">
    <source>
        <dbReference type="Proteomes" id="UP000588604"/>
    </source>
</evidence>
<dbReference type="GO" id="GO:0004065">
    <property type="term" value="F:arylsulfatase activity"/>
    <property type="evidence" value="ECO:0007669"/>
    <property type="project" value="UniProtKB-EC"/>
</dbReference>
<feature type="domain" description="Sulfatase N-terminal" evidence="3">
    <location>
        <begin position="78"/>
        <end position="417"/>
    </location>
</feature>
<dbReference type="Proteomes" id="UP000588604">
    <property type="component" value="Unassembled WGS sequence"/>
</dbReference>
<dbReference type="Pfam" id="PF00884">
    <property type="entry name" value="Sulfatase"/>
    <property type="match status" value="1"/>
</dbReference>
<dbReference type="EMBL" id="JACIJO010000006">
    <property type="protein sequence ID" value="MBB6328984.1"/>
    <property type="molecule type" value="Genomic_DNA"/>
</dbReference>
<protein>
    <submittedName>
        <fullName evidence="4">Arylsulfatase</fullName>
        <ecNumber evidence="4">3.1.6.1</ecNumber>
    </submittedName>
</protein>
<evidence type="ECO:0000256" key="1">
    <source>
        <dbReference type="ARBA" id="ARBA00008779"/>
    </source>
</evidence>
<gene>
    <name evidence="4" type="ORF">FHS59_004648</name>
</gene>
<comment type="similarity">
    <text evidence="1">Belongs to the sulfatase family.</text>
</comment>
<evidence type="ECO:0000313" key="4">
    <source>
        <dbReference type="EMBL" id="MBB6328984.1"/>
    </source>
</evidence>
<proteinExistence type="inferred from homology"/>